<evidence type="ECO:0000256" key="2">
    <source>
        <dbReference type="ARBA" id="ARBA00023002"/>
    </source>
</evidence>
<reference evidence="6" key="1">
    <citation type="submission" date="2023-08" db="EMBL/GenBank/DDBJ databases">
        <title>A de novo genome assembly of Solanum verrucosum Schlechtendal, a Mexican diploid species geographically isolated from the other diploid A-genome species in potato relatives.</title>
        <authorList>
            <person name="Hosaka K."/>
        </authorList>
    </citation>
    <scope>NUCLEOTIDE SEQUENCE</scope>
    <source>
        <tissue evidence="6">Young leaves</tissue>
    </source>
</reference>
<evidence type="ECO:0000256" key="3">
    <source>
        <dbReference type="ARBA" id="ARBA00023004"/>
    </source>
</evidence>
<dbReference type="PANTHER" id="PTHR47991">
    <property type="entry name" value="OXOGLUTARATE/IRON-DEPENDENT DIOXYGENASE"/>
    <property type="match status" value="1"/>
</dbReference>
<dbReference type="EMBL" id="CP133620">
    <property type="protein sequence ID" value="WMV47962.1"/>
    <property type="molecule type" value="Genomic_DNA"/>
</dbReference>
<dbReference type="AlphaFoldDB" id="A0AAF0UKJ7"/>
<name>A0AAF0UKJ7_SOLVR</name>
<evidence type="ECO:0000256" key="1">
    <source>
        <dbReference type="ARBA" id="ARBA00022723"/>
    </source>
</evidence>
<keyword evidence="1 4" id="KW-0479">Metal-binding</keyword>
<gene>
    <name evidence="6" type="ORF">MTR67_041347</name>
</gene>
<protein>
    <recommendedName>
        <fullName evidence="5">Fe2OG dioxygenase domain-containing protein</fullName>
    </recommendedName>
</protein>
<proteinExistence type="inferred from homology"/>
<evidence type="ECO:0000313" key="7">
    <source>
        <dbReference type="Proteomes" id="UP001234989"/>
    </source>
</evidence>
<dbReference type="SUPFAM" id="SSF51197">
    <property type="entry name" value="Clavaminate synthase-like"/>
    <property type="match status" value="1"/>
</dbReference>
<dbReference type="InterPro" id="IPR050295">
    <property type="entry name" value="Plant_2OG-oxidoreductases"/>
</dbReference>
<dbReference type="Pfam" id="PF03171">
    <property type="entry name" value="2OG-FeII_Oxy"/>
    <property type="match status" value="1"/>
</dbReference>
<keyword evidence="7" id="KW-1185">Reference proteome</keyword>
<dbReference type="PROSITE" id="PS51471">
    <property type="entry name" value="FE2OG_OXY"/>
    <property type="match status" value="1"/>
</dbReference>
<evidence type="ECO:0000259" key="5">
    <source>
        <dbReference type="PROSITE" id="PS51471"/>
    </source>
</evidence>
<organism evidence="6 7">
    <name type="scientific">Solanum verrucosum</name>
    <dbReference type="NCBI Taxonomy" id="315347"/>
    <lineage>
        <taxon>Eukaryota</taxon>
        <taxon>Viridiplantae</taxon>
        <taxon>Streptophyta</taxon>
        <taxon>Embryophyta</taxon>
        <taxon>Tracheophyta</taxon>
        <taxon>Spermatophyta</taxon>
        <taxon>Magnoliopsida</taxon>
        <taxon>eudicotyledons</taxon>
        <taxon>Gunneridae</taxon>
        <taxon>Pentapetalae</taxon>
        <taxon>asterids</taxon>
        <taxon>lamiids</taxon>
        <taxon>Solanales</taxon>
        <taxon>Solanaceae</taxon>
        <taxon>Solanoideae</taxon>
        <taxon>Solaneae</taxon>
        <taxon>Solanum</taxon>
    </lineage>
</organism>
<feature type="domain" description="Fe2OG dioxygenase" evidence="5">
    <location>
        <begin position="78"/>
        <end position="179"/>
    </location>
</feature>
<dbReference type="GO" id="GO:0046872">
    <property type="term" value="F:metal ion binding"/>
    <property type="evidence" value="ECO:0007669"/>
    <property type="project" value="UniProtKB-KW"/>
</dbReference>
<dbReference type="InterPro" id="IPR044861">
    <property type="entry name" value="IPNS-like_FE2OG_OXY"/>
</dbReference>
<dbReference type="GO" id="GO:0016491">
    <property type="term" value="F:oxidoreductase activity"/>
    <property type="evidence" value="ECO:0007669"/>
    <property type="project" value="UniProtKB-KW"/>
</dbReference>
<sequence>MSLPQYSSLSSFLIDIWILVASGGSHVAFSEVILHYEIITKTSLEYIKHVIKLEDTLLGLLSEALGLKRNHLKATECDKGQTLVCHYYPACLQPELTLCTPKHTDPVFVTILLQDQSGGLQVMRDNQWADVEPIEHCLVVNIGDLLQILSNDKFVSATHRVVAKNVGPGISVACFFNESSVSTKIFGPIKELISEENPPLYKDFQVADYLTNFYSKPLDKTSLDLFRL</sequence>
<dbReference type="Proteomes" id="UP001234989">
    <property type="component" value="Chromosome 9"/>
</dbReference>
<dbReference type="InterPro" id="IPR005123">
    <property type="entry name" value="Oxoglu/Fe-dep_dioxygenase_dom"/>
</dbReference>
<dbReference type="Gene3D" id="2.60.120.330">
    <property type="entry name" value="B-lactam Antibiotic, Isopenicillin N Synthase, Chain"/>
    <property type="match status" value="1"/>
</dbReference>
<dbReference type="InterPro" id="IPR027443">
    <property type="entry name" value="IPNS-like_sf"/>
</dbReference>
<comment type="similarity">
    <text evidence="4">Belongs to the iron/ascorbate-dependent oxidoreductase family.</text>
</comment>
<evidence type="ECO:0000313" key="6">
    <source>
        <dbReference type="EMBL" id="WMV47962.1"/>
    </source>
</evidence>
<evidence type="ECO:0000256" key="4">
    <source>
        <dbReference type="RuleBase" id="RU003682"/>
    </source>
</evidence>
<keyword evidence="2 4" id="KW-0560">Oxidoreductase</keyword>
<keyword evidence="3 4" id="KW-0408">Iron</keyword>
<accession>A0AAF0UKJ7</accession>